<dbReference type="PRINTS" id="PR00294">
    <property type="entry name" value="SSBTLNINHBTR"/>
</dbReference>
<keyword evidence="2" id="KW-0732">Signal</keyword>
<dbReference type="OrthoDB" id="10300130at2759"/>
<feature type="chain" id="PRO_5016885707" description="Subtilisin inhibitor domain-containing protein" evidence="2">
    <location>
        <begin position="19"/>
        <end position="119"/>
    </location>
</feature>
<dbReference type="InterPro" id="IPR023549">
    <property type="entry name" value="Subtilisin_inhibitor"/>
</dbReference>
<feature type="domain" description="Subtilisin inhibitor" evidence="3">
    <location>
        <begin position="21"/>
        <end position="106"/>
    </location>
</feature>
<dbReference type="EMBL" id="PJQM01000143">
    <property type="protein sequence ID" value="RCI06492.1"/>
    <property type="molecule type" value="Genomic_DNA"/>
</dbReference>
<gene>
    <name evidence="4" type="ORF">CU098_013785</name>
</gene>
<dbReference type="InterPro" id="IPR000691">
    <property type="entry name" value="Prot_inh_I16_SSI"/>
</dbReference>
<accession>A0A367KX93</accession>
<keyword evidence="5" id="KW-1185">Reference proteome</keyword>
<proteinExistence type="predicted"/>
<dbReference type="InterPro" id="IPR036819">
    <property type="entry name" value="Subtilisin_inhibitor-like_sf"/>
</dbReference>
<comment type="caution">
    <text evidence="4">The sequence shown here is derived from an EMBL/GenBank/DDBJ whole genome shotgun (WGS) entry which is preliminary data.</text>
</comment>
<comment type="subunit">
    <text evidence="1">Homodimer.</text>
</comment>
<dbReference type="SUPFAM" id="SSF55399">
    <property type="entry name" value="Subtilisin inhibitor"/>
    <property type="match status" value="1"/>
</dbReference>
<dbReference type="GO" id="GO:0004867">
    <property type="term" value="F:serine-type endopeptidase inhibitor activity"/>
    <property type="evidence" value="ECO:0007669"/>
    <property type="project" value="InterPro"/>
</dbReference>
<name>A0A367KX93_RHIST</name>
<reference evidence="4 5" key="1">
    <citation type="journal article" date="2018" name="G3 (Bethesda)">
        <title>Phylogenetic and Phylogenomic Definition of Rhizopus Species.</title>
        <authorList>
            <person name="Gryganskyi A.P."/>
            <person name="Golan J."/>
            <person name="Dolatabadi S."/>
            <person name="Mondo S."/>
            <person name="Robb S."/>
            <person name="Idnurm A."/>
            <person name="Muszewska A."/>
            <person name="Steczkiewicz K."/>
            <person name="Masonjones S."/>
            <person name="Liao H.L."/>
            <person name="Gajdeczka M.T."/>
            <person name="Anike F."/>
            <person name="Vuek A."/>
            <person name="Anishchenko I.M."/>
            <person name="Voigt K."/>
            <person name="de Hoog G.S."/>
            <person name="Smith M.E."/>
            <person name="Heitman J."/>
            <person name="Vilgalys R."/>
            <person name="Stajich J.E."/>
        </authorList>
    </citation>
    <scope>NUCLEOTIDE SEQUENCE [LARGE SCALE GENOMIC DNA]</scope>
    <source>
        <strain evidence="4 5">LSU 92-RS-03</strain>
    </source>
</reference>
<dbReference type="Proteomes" id="UP000253551">
    <property type="component" value="Unassembled WGS sequence"/>
</dbReference>
<evidence type="ECO:0000313" key="5">
    <source>
        <dbReference type="Proteomes" id="UP000253551"/>
    </source>
</evidence>
<evidence type="ECO:0000259" key="3">
    <source>
        <dbReference type="Pfam" id="PF00720"/>
    </source>
</evidence>
<dbReference type="AlphaFoldDB" id="A0A367KX93"/>
<dbReference type="Pfam" id="PF00720">
    <property type="entry name" value="SSI"/>
    <property type="match status" value="1"/>
</dbReference>
<feature type="signal peptide" evidence="2">
    <location>
        <begin position="1"/>
        <end position="18"/>
    </location>
</feature>
<protein>
    <recommendedName>
        <fullName evidence="3">Subtilisin inhibitor domain-containing protein</fullName>
    </recommendedName>
</protein>
<organism evidence="4 5">
    <name type="scientific">Rhizopus stolonifer</name>
    <name type="common">Rhizopus nigricans</name>
    <dbReference type="NCBI Taxonomy" id="4846"/>
    <lineage>
        <taxon>Eukaryota</taxon>
        <taxon>Fungi</taxon>
        <taxon>Fungi incertae sedis</taxon>
        <taxon>Mucoromycota</taxon>
        <taxon>Mucoromycotina</taxon>
        <taxon>Mucoromycetes</taxon>
        <taxon>Mucorales</taxon>
        <taxon>Mucorineae</taxon>
        <taxon>Rhizopodaceae</taxon>
        <taxon>Rhizopus</taxon>
    </lineage>
</organism>
<evidence type="ECO:0000256" key="1">
    <source>
        <dbReference type="ARBA" id="ARBA00011738"/>
    </source>
</evidence>
<dbReference type="Gene3D" id="3.30.350.10">
    <property type="entry name" value="Subtilisin inhibitor-like"/>
    <property type="match status" value="1"/>
</dbReference>
<evidence type="ECO:0000313" key="4">
    <source>
        <dbReference type="EMBL" id="RCI06492.1"/>
    </source>
</evidence>
<sequence>MVSSIKLFVACLLPLVLAKTSSTSLTISTFTYTGGAKSYTLECKPVGGTHPYPYDACSTLKSVKGDFKSLKSSEDILCSFDYQPFTVSVIGRYKNKSVNFREVYSNQCFAIASLDGIVP</sequence>
<evidence type="ECO:0000256" key="2">
    <source>
        <dbReference type="SAM" id="SignalP"/>
    </source>
</evidence>